<evidence type="ECO:0000256" key="5">
    <source>
        <dbReference type="ARBA" id="ARBA00034489"/>
    </source>
</evidence>
<organism evidence="8 9">
    <name type="scientific">Tanacetum coccineum</name>
    <dbReference type="NCBI Taxonomy" id="301880"/>
    <lineage>
        <taxon>Eukaryota</taxon>
        <taxon>Viridiplantae</taxon>
        <taxon>Streptophyta</taxon>
        <taxon>Embryophyta</taxon>
        <taxon>Tracheophyta</taxon>
        <taxon>Spermatophyta</taxon>
        <taxon>Magnoliopsida</taxon>
        <taxon>eudicotyledons</taxon>
        <taxon>Gunneridae</taxon>
        <taxon>Pentapetalae</taxon>
        <taxon>asterids</taxon>
        <taxon>campanulids</taxon>
        <taxon>Asterales</taxon>
        <taxon>Asteraceae</taxon>
        <taxon>Asteroideae</taxon>
        <taxon>Anthemideae</taxon>
        <taxon>Anthemidinae</taxon>
        <taxon>Tanacetum</taxon>
    </lineage>
</organism>
<evidence type="ECO:0000313" key="9">
    <source>
        <dbReference type="Proteomes" id="UP001151760"/>
    </source>
</evidence>
<evidence type="ECO:0000259" key="7">
    <source>
        <dbReference type="SMART" id="SM01144"/>
    </source>
</evidence>
<keyword evidence="2" id="KW-0808">Transferase</keyword>
<sequence>MSSYITDDSQTTQRRRIICSACERPTTVCLCALIPASPLTTTNTEIIILQHPHEQRHPLATVPVLNKCITNCQVLTGRRLRRGKSDLLDQLYNDDGNSTKSIHAAFLFPELVTPSPAAVSTNLQEFCVGRSLVCFFSK</sequence>
<evidence type="ECO:0000256" key="2">
    <source>
        <dbReference type="ARBA" id="ARBA00022679"/>
    </source>
</evidence>
<reference evidence="8" key="1">
    <citation type="journal article" date="2022" name="Int. J. Mol. Sci.">
        <title>Draft Genome of Tanacetum Coccineum: Genomic Comparison of Closely Related Tanacetum-Family Plants.</title>
        <authorList>
            <person name="Yamashiro T."/>
            <person name="Shiraishi A."/>
            <person name="Nakayama K."/>
            <person name="Satake H."/>
        </authorList>
    </citation>
    <scope>NUCLEOTIDE SEQUENCE</scope>
</reference>
<accession>A0ABQ5CPK8</accession>
<evidence type="ECO:0000313" key="8">
    <source>
        <dbReference type="EMBL" id="GJT28654.1"/>
    </source>
</evidence>
<dbReference type="Proteomes" id="UP001151760">
    <property type="component" value="Unassembled WGS sequence"/>
</dbReference>
<keyword evidence="3" id="KW-0949">S-adenosyl-L-methionine</keyword>
<evidence type="ECO:0000256" key="1">
    <source>
        <dbReference type="ARBA" id="ARBA00012386"/>
    </source>
</evidence>
<dbReference type="SMART" id="SM01144">
    <property type="entry name" value="DTW"/>
    <property type="match status" value="1"/>
</dbReference>
<name>A0ABQ5CPK8_9ASTR</name>
<dbReference type="PANTHER" id="PTHR21392">
    <property type="entry name" value="TRNA-URIDINE AMINOCARBOXYPROPYLTRANSFERASE 2"/>
    <property type="match status" value="1"/>
</dbReference>
<dbReference type="EMBL" id="BQNB010014478">
    <property type="protein sequence ID" value="GJT28654.1"/>
    <property type="molecule type" value="Genomic_DNA"/>
</dbReference>
<comment type="catalytic activity">
    <reaction evidence="6">
        <text>a uridine in tRNA + S-adenosyl-L-methionine = a 3-[(3S)-3-amino-3-carboxypropyl]uridine in tRNA + S-methyl-5'-thioadenosine + H(+)</text>
        <dbReference type="Rhea" id="RHEA:62432"/>
        <dbReference type="Rhea" id="RHEA-COMP:13339"/>
        <dbReference type="Rhea" id="RHEA-COMP:16092"/>
        <dbReference type="ChEBI" id="CHEBI:15378"/>
        <dbReference type="ChEBI" id="CHEBI:17509"/>
        <dbReference type="ChEBI" id="CHEBI:59789"/>
        <dbReference type="ChEBI" id="CHEBI:65315"/>
        <dbReference type="ChEBI" id="CHEBI:82930"/>
        <dbReference type="EC" id="2.5.1.25"/>
    </reaction>
</comment>
<dbReference type="EC" id="2.5.1.25" evidence="1"/>
<feature type="domain" description="DTW" evidence="7">
    <location>
        <begin position="15"/>
        <end position="131"/>
    </location>
</feature>
<proteinExistence type="inferred from homology"/>
<keyword evidence="9" id="KW-1185">Reference proteome</keyword>
<evidence type="ECO:0000256" key="3">
    <source>
        <dbReference type="ARBA" id="ARBA00022691"/>
    </source>
</evidence>
<comment type="similarity">
    <text evidence="5">Belongs to the TDD superfamily. DTWD2 family.</text>
</comment>
<comment type="caution">
    <text evidence="8">The sequence shown here is derived from an EMBL/GenBank/DDBJ whole genome shotgun (WGS) entry which is preliminary data.</text>
</comment>
<dbReference type="InterPro" id="IPR005636">
    <property type="entry name" value="DTW"/>
</dbReference>
<reference evidence="8" key="2">
    <citation type="submission" date="2022-01" db="EMBL/GenBank/DDBJ databases">
        <authorList>
            <person name="Yamashiro T."/>
            <person name="Shiraishi A."/>
            <person name="Satake H."/>
            <person name="Nakayama K."/>
        </authorList>
    </citation>
    <scope>NUCLEOTIDE SEQUENCE</scope>
</reference>
<dbReference type="InterPro" id="IPR039262">
    <property type="entry name" value="DTWD2/TAPT"/>
</dbReference>
<protein>
    <recommendedName>
        <fullName evidence="1">tRNA-uridine aminocarboxypropyltransferase</fullName>
        <ecNumber evidence="1">2.5.1.25</ecNumber>
    </recommendedName>
</protein>
<dbReference type="PANTHER" id="PTHR21392:SF0">
    <property type="entry name" value="TRNA-URIDINE AMINOCARBOXYPROPYLTRANSFERASE 2"/>
    <property type="match status" value="1"/>
</dbReference>
<keyword evidence="4" id="KW-0819">tRNA processing</keyword>
<dbReference type="Pfam" id="PF03942">
    <property type="entry name" value="DTW"/>
    <property type="match status" value="1"/>
</dbReference>
<evidence type="ECO:0000256" key="4">
    <source>
        <dbReference type="ARBA" id="ARBA00022694"/>
    </source>
</evidence>
<gene>
    <name evidence="8" type="ORF">Tco_0908929</name>
</gene>
<evidence type="ECO:0000256" key="6">
    <source>
        <dbReference type="ARBA" id="ARBA00048718"/>
    </source>
</evidence>